<dbReference type="Proteomes" id="UP000716291">
    <property type="component" value="Unassembled WGS sequence"/>
</dbReference>
<dbReference type="OrthoDB" id="10269981at2759"/>
<keyword evidence="2" id="KW-1185">Reference proteome</keyword>
<organism evidence="1 2">
    <name type="scientific">Rhizopus oryzae</name>
    <name type="common">Mucormycosis agent</name>
    <name type="synonym">Rhizopus arrhizus var. delemar</name>
    <dbReference type="NCBI Taxonomy" id="64495"/>
    <lineage>
        <taxon>Eukaryota</taxon>
        <taxon>Fungi</taxon>
        <taxon>Fungi incertae sedis</taxon>
        <taxon>Mucoromycota</taxon>
        <taxon>Mucoromycotina</taxon>
        <taxon>Mucoromycetes</taxon>
        <taxon>Mucorales</taxon>
        <taxon>Mucorineae</taxon>
        <taxon>Rhizopodaceae</taxon>
        <taxon>Rhizopus</taxon>
    </lineage>
</organism>
<accession>A0A9P6XKR3</accession>
<name>A0A9P6XKR3_RHIOR</name>
<comment type="caution">
    <text evidence="1">The sequence shown here is derived from an EMBL/GenBank/DDBJ whole genome shotgun (WGS) entry which is preliminary data.</text>
</comment>
<reference evidence="1" key="1">
    <citation type="journal article" date="2020" name="Microb. Genom.">
        <title>Genetic diversity of clinical and environmental Mucorales isolates obtained from an investigation of mucormycosis cases among solid organ transplant recipients.</title>
        <authorList>
            <person name="Nguyen M.H."/>
            <person name="Kaul D."/>
            <person name="Muto C."/>
            <person name="Cheng S.J."/>
            <person name="Richter R.A."/>
            <person name="Bruno V.M."/>
            <person name="Liu G."/>
            <person name="Beyhan S."/>
            <person name="Sundermann A.J."/>
            <person name="Mounaud S."/>
            <person name="Pasculle A.W."/>
            <person name="Nierman W.C."/>
            <person name="Driscoll E."/>
            <person name="Cumbie R."/>
            <person name="Clancy C.J."/>
            <person name="Dupont C.L."/>
        </authorList>
    </citation>
    <scope>NUCLEOTIDE SEQUENCE</scope>
    <source>
        <strain evidence="1">GL11</strain>
    </source>
</reference>
<dbReference type="EMBL" id="JAANQT010000015">
    <property type="protein sequence ID" value="KAG1315939.1"/>
    <property type="molecule type" value="Genomic_DNA"/>
</dbReference>
<proteinExistence type="predicted"/>
<evidence type="ECO:0000313" key="2">
    <source>
        <dbReference type="Proteomes" id="UP000716291"/>
    </source>
</evidence>
<dbReference type="AlphaFoldDB" id="A0A9P6XKR3"/>
<protein>
    <submittedName>
        <fullName evidence="1">Uncharacterized protein</fullName>
    </submittedName>
</protein>
<sequence length="152" mass="18027">MPFSSAEFRKYKSAYLQSKFEFTLASRPFKLLPFYCPILWLSMVSLERNRCICWRLEQLPEGTTRLCYYQTYPLTKQHVIHRLCMHRRLHVSYSVSNPVSHLLNKLSKALLKRAYTKNYWSLTWNSFTCLLSGLMPFNTLPLLPMVIQVLLL</sequence>
<evidence type="ECO:0000313" key="1">
    <source>
        <dbReference type="EMBL" id="KAG1315939.1"/>
    </source>
</evidence>
<gene>
    <name evidence="1" type="ORF">G6F64_000264</name>
</gene>